<dbReference type="InterPro" id="IPR035386">
    <property type="entry name" value="Arm-DNA-bind_5"/>
</dbReference>
<evidence type="ECO:0000313" key="2">
    <source>
        <dbReference type="EMBL" id="PWA10541.1"/>
    </source>
</evidence>
<dbReference type="Pfam" id="PF17293">
    <property type="entry name" value="Arm-DNA-bind_5"/>
    <property type="match status" value="1"/>
</dbReference>
<name>A0A2U1JZ97_9FLAO</name>
<reference evidence="2 3" key="1">
    <citation type="submission" date="2018-04" db="EMBL/GenBank/DDBJ databases">
        <title>Flavobacterium sp. nov., isolated from glacier ice.</title>
        <authorList>
            <person name="Liu Q."/>
            <person name="Xin Y.-H."/>
        </authorList>
    </citation>
    <scope>NUCLEOTIDE SEQUENCE [LARGE SCALE GENOMIC DNA]</scope>
    <source>
        <strain evidence="2 3">LB2P30</strain>
    </source>
</reference>
<protein>
    <recommendedName>
        <fullName evidence="1">Arm DNA-binding domain-containing protein</fullName>
    </recommendedName>
</protein>
<dbReference type="AlphaFoldDB" id="A0A2U1JZ97"/>
<dbReference type="Proteomes" id="UP000245618">
    <property type="component" value="Unassembled WGS sequence"/>
</dbReference>
<comment type="caution">
    <text evidence="2">The sequence shown here is derived from an EMBL/GenBank/DDBJ whole genome shotgun (WGS) entry which is preliminary data.</text>
</comment>
<evidence type="ECO:0000259" key="1">
    <source>
        <dbReference type="Pfam" id="PF17293"/>
    </source>
</evidence>
<organism evidence="2 3">
    <name type="scientific">Flavobacterium laiguense</name>
    <dbReference type="NCBI Taxonomy" id="2169409"/>
    <lineage>
        <taxon>Bacteria</taxon>
        <taxon>Pseudomonadati</taxon>
        <taxon>Bacteroidota</taxon>
        <taxon>Flavobacteriia</taxon>
        <taxon>Flavobacteriales</taxon>
        <taxon>Flavobacteriaceae</taxon>
        <taxon>Flavobacterium</taxon>
    </lineage>
</organism>
<dbReference type="OrthoDB" id="1098628at2"/>
<gene>
    <name evidence="2" type="ORF">DB891_04765</name>
</gene>
<feature type="domain" description="Arm DNA-binding" evidence="1">
    <location>
        <begin position="9"/>
        <end position="70"/>
    </location>
</feature>
<proteinExistence type="predicted"/>
<accession>A0A2U1JZ97</accession>
<keyword evidence="3" id="KW-1185">Reference proteome</keyword>
<dbReference type="EMBL" id="QCZH01000003">
    <property type="protein sequence ID" value="PWA10541.1"/>
    <property type="molecule type" value="Genomic_DNA"/>
</dbReference>
<evidence type="ECO:0000313" key="3">
    <source>
        <dbReference type="Proteomes" id="UP000245618"/>
    </source>
</evidence>
<dbReference type="RefSeq" id="WP_116761117.1">
    <property type="nucleotide sequence ID" value="NZ_QCZH01000003.1"/>
</dbReference>
<sequence length="71" mass="8260">MNTTISVLFYIKRSKTNNEDVCPIYVRVTVQAKRFEFSSNKFINPEKWSVEGSKVKGTNEEARTINSHLDY</sequence>